<evidence type="ECO:0000256" key="2">
    <source>
        <dbReference type="ARBA" id="ARBA00022490"/>
    </source>
</evidence>
<comment type="subcellular location">
    <subcellularLocation>
        <location evidence="4">Cytoplasm</location>
    </subcellularLocation>
</comment>
<dbReference type="EMBL" id="SJOI01000001">
    <property type="protein sequence ID" value="TCL04920.1"/>
    <property type="molecule type" value="Genomic_DNA"/>
</dbReference>
<sequence length="119" mass="13028">MKRLAFVFTHGPHGSACGREGLDALLAASSVCEGIGVFFIADGVLLLLPGQRPADILARDFIATFGVLPIYDVDRFYICGESLAERGLDAGQQWVLKTEILPAADWRQRLSEFDIVLTF</sequence>
<protein>
    <recommendedName>
        <fullName evidence="4">Protein TusC</fullName>
    </recommendedName>
    <alternativeName>
        <fullName evidence="4">tRNA 2-thiouridine synthesizing protein C</fullName>
    </alternativeName>
</protein>
<gene>
    <name evidence="4" type="primary">tusC</name>
    <name evidence="5" type="ORF">EZJ58_3073</name>
</gene>
<comment type="subunit">
    <text evidence="4">Heterohexamer, formed by a dimer of trimers. The hexameric TusBCD complex contains 2 copies each of TusB, TusC and TusD. The TusBCD complex interacts with TusE.</text>
</comment>
<reference evidence="5 6" key="1">
    <citation type="submission" date="2019-02" db="EMBL/GenBank/DDBJ databases">
        <title>Investigation of anaerobic lignin degradation for improved lignocellulosic biofuels.</title>
        <authorList>
            <person name="Deangelis K."/>
        </authorList>
    </citation>
    <scope>NUCLEOTIDE SEQUENCE [LARGE SCALE GENOMIC DNA]</scope>
    <source>
        <strain evidence="5 6">159R</strain>
    </source>
</reference>
<name>A0A4R1NL21_9GAMM</name>
<dbReference type="PANTHER" id="PTHR38780:SF1">
    <property type="entry name" value="PROTEIN TUSC"/>
    <property type="match status" value="1"/>
</dbReference>
<dbReference type="HAMAP" id="MF_00389">
    <property type="entry name" value="Thiourid_synth_C"/>
    <property type="match status" value="1"/>
</dbReference>
<dbReference type="GO" id="GO:0008033">
    <property type="term" value="P:tRNA processing"/>
    <property type="evidence" value="ECO:0007669"/>
    <property type="project" value="UniProtKB-UniRule"/>
</dbReference>
<evidence type="ECO:0000256" key="4">
    <source>
        <dbReference type="HAMAP-Rule" id="MF_00389"/>
    </source>
</evidence>
<dbReference type="SUPFAM" id="SSF75169">
    <property type="entry name" value="DsrEFH-like"/>
    <property type="match status" value="1"/>
</dbReference>
<dbReference type="Gene3D" id="3.40.1260.10">
    <property type="entry name" value="DsrEFH-like"/>
    <property type="match status" value="1"/>
</dbReference>
<evidence type="ECO:0000313" key="5">
    <source>
        <dbReference type="EMBL" id="TCL04920.1"/>
    </source>
</evidence>
<keyword evidence="6" id="KW-1185">Reference proteome</keyword>
<dbReference type="OrthoDB" id="9789418at2"/>
<comment type="similarity">
    <text evidence="1 4">Belongs to the DsrF/TusC family.</text>
</comment>
<keyword evidence="2 4" id="KW-0963">Cytoplasm</keyword>
<dbReference type="RefSeq" id="WP_132923671.1">
    <property type="nucleotide sequence ID" value="NZ_CP075169.1"/>
</dbReference>
<dbReference type="InterPro" id="IPR003787">
    <property type="entry name" value="Sulphur_relay_DsrE/F-like"/>
</dbReference>
<evidence type="ECO:0000256" key="3">
    <source>
        <dbReference type="ARBA" id="ARBA00022694"/>
    </source>
</evidence>
<dbReference type="PANTHER" id="PTHR38780">
    <property type="entry name" value="PROTEIN TUSC"/>
    <property type="match status" value="1"/>
</dbReference>
<dbReference type="AlphaFoldDB" id="A0A4R1NL21"/>
<dbReference type="InterPro" id="IPR017462">
    <property type="entry name" value="Sulphur_relay_TusC/DsrF"/>
</dbReference>
<dbReference type="GO" id="GO:0005737">
    <property type="term" value="C:cytoplasm"/>
    <property type="evidence" value="ECO:0007669"/>
    <property type="project" value="UniProtKB-SubCell"/>
</dbReference>
<evidence type="ECO:0000256" key="1">
    <source>
        <dbReference type="ARBA" id="ARBA00005996"/>
    </source>
</evidence>
<dbReference type="InterPro" id="IPR027396">
    <property type="entry name" value="DsrEFH-like"/>
</dbReference>
<dbReference type="NCBIfam" id="NF001238">
    <property type="entry name" value="PRK00211.1"/>
    <property type="match status" value="1"/>
</dbReference>
<keyword evidence="3 4" id="KW-0819">tRNA processing</keyword>
<organism evidence="5 6">
    <name type="scientific">Sodalis ligni</name>
    <dbReference type="NCBI Taxonomy" id="2697027"/>
    <lineage>
        <taxon>Bacteria</taxon>
        <taxon>Pseudomonadati</taxon>
        <taxon>Pseudomonadota</taxon>
        <taxon>Gammaproteobacteria</taxon>
        <taxon>Enterobacterales</taxon>
        <taxon>Bruguierivoracaceae</taxon>
        <taxon>Sodalis</taxon>
    </lineage>
</organism>
<evidence type="ECO:0000313" key="6">
    <source>
        <dbReference type="Proteomes" id="UP000294555"/>
    </source>
</evidence>
<dbReference type="NCBIfam" id="TIGR03010">
    <property type="entry name" value="sulf_tusC_dsrF"/>
    <property type="match status" value="1"/>
</dbReference>
<dbReference type="InterPro" id="IPR037450">
    <property type="entry name" value="Sulphur_relay_TusC"/>
</dbReference>
<accession>A0A4R1NL21</accession>
<dbReference type="Pfam" id="PF02635">
    <property type="entry name" value="DsrE"/>
    <property type="match status" value="1"/>
</dbReference>
<comment type="function">
    <text evidence="4">Part of a sulfur-relay system required for 2-thiolation of 5-methylaminomethyl-2-thiouridine (mnm(5)s(2)U) at tRNA wobble positions.</text>
</comment>
<proteinExistence type="inferred from homology"/>
<comment type="caution">
    <text evidence="5">The sequence shown here is derived from an EMBL/GenBank/DDBJ whole genome shotgun (WGS) entry which is preliminary data.</text>
</comment>
<dbReference type="Proteomes" id="UP000294555">
    <property type="component" value="Unassembled WGS sequence"/>
</dbReference>